<dbReference type="SUPFAM" id="SSF53800">
    <property type="entry name" value="Chelatase"/>
    <property type="match status" value="1"/>
</dbReference>
<evidence type="ECO:0000313" key="1">
    <source>
        <dbReference type="Proteomes" id="UP000887566"/>
    </source>
</evidence>
<proteinExistence type="predicted"/>
<evidence type="ECO:0000313" key="2">
    <source>
        <dbReference type="WBParaSite" id="PSAMB.scaffold273size59796.g4201.t1"/>
    </source>
</evidence>
<name>A0A914VY01_9BILA</name>
<keyword evidence="1" id="KW-1185">Reference proteome</keyword>
<organism evidence="1 2">
    <name type="scientific">Plectus sambesii</name>
    <dbReference type="NCBI Taxonomy" id="2011161"/>
    <lineage>
        <taxon>Eukaryota</taxon>
        <taxon>Metazoa</taxon>
        <taxon>Ecdysozoa</taxon>
        <taxon>Nematoda</taxon>
        <taxon>Chromadorea</taxon>
        <taxon>Plectida</taxon>
        <taxon>Plectina</taxon>
        <taxon>Plectoidea</taxon>
        <taxon>Plectidae</taxon>
        <taxon>Plectus</taxon>
    </lineage>
</organism>
<accession>A0A914VY01</accession>
<dbReference type="Gene3D" id="3.40.50.1400">
    <property type="match status" value="1"/>
</dbReference>
<dbReference type="Proteomes" id="UP000887566">
    <property type="component" value="Unplaced"/>
</dbReference>
<dbReference type="WBParaSite" id="PSAMB.scaffold273size59796.g4201.t1">
    <property type="protein sequence ID" value="PSAMB.scaffold273size59796.g4201.t1"/>
    <property type="gene ID" value="PSAMB.scaffold273size59796.g4201"/>
</dbReference>
<protein>
    <submittedName>
        <fullName evidence="2">Uncharacterized protein</fullName>
    </submittedName>
</protein>
<sequence>MSRGTKQLVTKLLDNCCSLVLRRGSLSKSFHHRSVSSAAIASSSELPLELDPRRKLRTAVLFLNHGEPRDASSAREFLQKRSSLFYRSPLFLSRPLTNIYWNIRGDKYIGDLMEQSGDLPSLSSQMEVRGALLQKTLNALIPEFGPFGLIEQHVASFPEDVQESIGIVFCAPFKRFYGSIDYKHEISASCVRTIEALNSRFAWRLGWFSSWDQWPYMGRRSVLSAIRQLRRQNRPNILLVPLPYTSRNLDTQVVLPRIVTEVNLKRAKAHQVELVQPEEQHPTLIQGLAEVVKNHLLHGRYVSGQFSQHCRWCYRSQCGHTKRLFGRPTFLRSQALSSISDEP</sequence>
<reference evidence="2" key="1">
    <citation type="submission" date="2022-11" db="UniProtKB">
        <authorList>
            <consortium name="WormBaseParasite"/>
        </authorList>
    </citation>
    <scope>IDENTIFICATION</scope>
</reference>
<dbReference type="AlphaFoldDB" id="A0A914VY01"/>